<dbReference type="AlphaFoldDB" id="A0A836CP50"/>
<proteinExistence type="predicted"/>
<dbReference type="EMBL" id="JAFCMP010000034">
    <property type="protein sequence ID" value="KAG5190496.1"/>
    <property type="molecule type" value="Genomic_DNA"/>
</dbReference>
<dbReference type="OrthoDB" id="193399at2759"/>
<evidence type="ECO:0000313" key="3">
    <source>
        <dbReference type="Proteomes" id="UP000664859"/>
    </source>
</evidence>
<dbReference type="PANTHER" id="PTHR11145:SF8">
    <property type="entry name" value="RE57120P"/>
    <property type="match status" value="1"/>
</dbReference>
<dbReference type="Proteomes" id="UP000664859">
    <property type="component" value="Unassembled WGS sequence"/>
</dbReference>
<dbReference type="Pfam" id="PF02214">
    <property type="entry name" value="BTB_2"/>
    <property type="match status" value="1"/>
</dbReference>
<dbReference type="InterPro" id="IPR003131">
    <property type="entry name" value="T1-type_BTB"/>
</dbReference>
<dbReference type="InterPro" id="IPR045068">
    <property type="entry name" value="BACURD1-3"/>
</dbReference>
<gene>
    <name evidence="2" type="ORF">JKP88DRAFT_286048</name>
</gene>
<feature type="domain" description="BTB" evidence="1">
    <location>
        <begin position="10"/>
        <end position="108"/>
    </location>
</feature>
<dbReference type="SMART" id="SM00225">
    <property type="entry name" value="BTB"/>
    <property type="match status" value="1"/>
</dbReference>
<keyword evidence="3" id="KW-1185">Reference proteome</keyword>
<comment type="caution">
    <text evidence="2">The sequence shown here is derived from an EMBL/GenBank/DDBJ whole genome shotgun (WGS) entry which is preliminary data.</text>
</comment>
<reference evidence="2" key="1">
    <citation type="submission" date="2021-02" db="EMBL/GenBank/DDBJ databases">
        <title>First Annotated Genome of the Yellow-green Alga Tribonema minus.</title>
        <authorList>
            <person name="Mahan K.M."/>
        </authorList>
    </citation>
    <scope>NUCLEOTIDE SEQUENCE</scope>
    <source>
        <strain evidence="2">UTEX B ZZ1240</strain>
    </source>
</reference>
<dbReference type="InterPro" id="IPR011333">
    <property type="entry name" value="SKP1/BTB/POZ_sf"/>
</dbReference>
<dbReference type="SUPFAM" id="SSF54695">
    <property type="entry name" value="POZ domain"/>
    <property type="match status" value="1"/>
</dbReference>
<dbReference type="InterPro" id="IPR000210">
    <property type="entry name" value="BTB/POZ_dom"/>
</dbReference>
<dbReference type="Gene3D" id="3.30.710.10">
    <property type="entry name" value="Potassium Channel Kv1.1, Chain A"/>
    <property type="match status" value="1"/>
</dbReference>
<protein>
    <submittedName>
        <fullName evidence="2">BTB/POZ protein</fullName>
    </submittedName>
</protein>
<accession>A0A836CP50</accession>
<sequence length="174" mass="19355">MLGSAWPRQLNVGGRRFCTSIETIQGHGNSMLAAMFSNPLYKKTEDAQGFVFIDRDGDRFPHVLNFLRCGSLPSFDEAWRYEAIMEEADFFAVEELKQLCAARVEESAQAKEKEEERAKSMSCRVTIVEAPKPLAAPLAVAALTGELDPGPQWGTGVPPREAFGTFEFTLDEDF</sequence>
<dbReference type="GO" id="GO:0051260">
    <property type="term" value="P:protein homooligomerization"/>
    <property type="evidence" value="ECO:0007669"/>
    <property type="project" value="InterPro"/>
</dbReference>
<organism evidence="2 3">
    <name type="scientific">Tribonema minus</name>
    <dbReference type="NCBI Taxonomy" id="303371"/>
    <lineage>
        <taxon>Eukaryota</taxon>
        <taxon>Sar</taxon>
        <taxon>Stramenopiles</taxon>
        <taxon>Ochrophyta</taxon>
        <taxon>PX clade</taxon>
        <taxon>Xanthophyceae</taxon>
        <taxon>Tribonematales</taxon>
        <taxon>Tribonemataceae</taxon>
        <taxon>Tribonema</taxon>
    </lineage>
</organism>
<evidence type="ECO:0000313" key="2">
    <source>
        <dbReference type="EMBL" id="KAG5190496.1"/>
    </source>
</evidence>
<name>A0A836CP50_9STRA</name>
<evidence type="ECO:0000259" key="1">
    <source>
        <dbReference type="SMART" id="SM00225"/>
    </source>
</evidence>
<dbReference type="PANTHER" id="PTHR11145">
    <property type="entry name" value="BTB/POZ DOMAIN-CONTAINING ADAPTER FOR CUL3-MEDIATED RHOA DEGRADATION PROTEIN FAMILY MEMBER"/>
    <property type="match status" value="1"/>
</dbReference>